<gene>
    <name evidence="5" type="ORF">L2764_17610</name>
</gene>
<reference evidence="5 6" key="1">
    <citation type="submission" date="2022-01" db="EMBL/GenBank/DDBJ databases">
        <title>Whole genome-based taxonomy of the Shewanellaceae.</title>
        <authorList>
            <person name="Martin-Rodriguez A.J."/>
        </authorList>
    </citation>
    <scope>NUCLEOTIDE SEQUENCE [LARGE SCALE GENOMIC DNA]</scope>
    <source>
        <strain evidence="5 6">DSM 17177</strain>
    </source>
</reference>
<dbReference type="RefSeq" id="WP_248941634.1">
    <property type="nucleotide sequence ID" value="NZ_JAKIKS010000079.1"/>
</dbReference>
<keyword evidence="2" id="KW-0560">Oxidoreductase</keyword>
<dbReference type="InterPro" id="IPR020834">
    <property type="entry name" value="LipOase_CS"/>
</dbReference>
<name>A0ABT0LGE8_9GAMM</name>
<accession>A0ABT0LGE8</accession>
<organism evidence="5 6">
    <name type="scientific">Shewanella surugensis</name>
    <dbReference type="NCBI Taxonomy" id="212020"/>
    <lineage>
        <taxon>Bacteria</taxon>
        <taxon>Pseudomonadati</taxon>
        <taxon>Pseudomonadota</taxon>
        <taxon>Gammaproteobacteria</taxon>
        <taxon>Alteromonadales</taxon>
        <taxon>Shewanellaceae</taxon>
        <taxon>Shewanella</taxon>
    </lineage>
</organism>
<proteinExistence type="predicted"/>
<keyword evidence="1" id="KW-0479">Metal-binding</keyword>
<dbReference type="Gene3D" id="3.10.450.60">
    <property type="match status" value="1"/>
</dbReference>
<dbReference type="PANTHER" id="PTHR11771">
    <property type="entry name" value="LIPOXYGENASE"/>
    <property type="match status" value="1"/>
</dbReference>
<dbReference type="Proteomes" id="UP001203423">
    <property type="component" value="Unassembled WGS sequence"/>
</dbReference>
<dbReference type="PROSITE" id="PS00081">
    <property type="entry name" value="LIPOXYGENASE_2"/>
    <property type="match status" value="1"/>
</dbReference>
<sequence>MDSHSPILPQDASTTQQHERAHSLDQQRKIYQWNTHSPNLMGVPLVNQLTEDEQPTVEWKSLVSITLSEVMTNFLAVISDFNLRSDLNINTQALTTSHKIMLPIVEHLKQHQAPHHHSLWHTFMHLIHHTEFDRKNLMNEVENVAWPEVSNSLKHIEIILHQLERNNTQSGQSLEDYQQLFKTIRLPRIANKMKKDHSFANLRLAGPNPMLLKSVTQLPLNFPLTNDMISHLFIGHDSLEKALLDQRIFICDYKALSALSEQTGVFHKRKKSLNVPIAAFMLCPNRHHFIPIGIQLTQDPNQSPLFTPPCHAESDSIWQYAKNSVNYADANYHELFVHLGRTHLVEEAFAIATHRQLPCSHPINRLLLPHFEGTLFINSELESELITAHGPIANIFAGQITATQQAAIKNRLSFDFAAAYLPTELSRRGLFDPQIMPYFPYRDDGLKIWHAIAQWVENYVYLYYESDNHVITDNELQAWHSEVNSLGKIHNIPTLKSRHILSEVLTMVVFTASAQHAAVNFPQRNLMSFSPVMTGALWDKRPTTNSVDKMWFNTLSPIVIALEQQVMLTLLGSIHYRKLGEYKDNHFPYKSWFKDKKVTEANGPLTQFQNQLLRVENDIQTAIIARQSYYPDAEPYDYLLPSSIPCSINI</sequence>
<dbReference type="Gene3D" id="1.20.245.10">
    <property type="entry name" value="Lipoxygenase-1, Domain 5"/>
    <property type="match status" value="1"/>
</dbReference>
<dbReference type="InterPro" id="IPR000907">
    <property type="entry name" value="LipOase"/>
</dbReference>
<dbReference type="InterPro" id="IPR036226">
    <property type="entry name" value="LipOase_C_sf"/>
</dbReference>
<evidence type="ECO:0000256" key="2">
    <source>
        <dbReference type="ARBA" id="ARBA00023002"/>
    </source>
</evidence>
<evidence type="ECO:0000313" key="5">
    <source>
        <dbReference type="EMBL" id="MCL1126246.1"/>
    </source>
</evidence>
<keyword evidence="6" id="KW-1185">Reference proteome</keyword>
<evidence type="ECO:0000259" key="4">
    <source>
        <dbReference type="PROSITE" id="PS51393"/>
    </source>
</evidence>
<evidence type="ECO:0000313" key="6">
    <source>
        <dbReference type="Proteomes" id="UP001203423"/>
    </source>
</evidence>
<evidence type="ECO:0000256" key="3">
    <source>
        <dbReference type="SAM" id="MobiDB-lite"/>
    </source>
</evidence>
<dbReference type="InterPro" id="IPR013819">
    <property type="entry name" value="LipOase_C"/>
</dbReference>
<feature type="region of interest" description="Disordered" evidence="3">
    <location>
        <begin position="1"/>
        <end position="24"/>
    </location>
</feature>
<dbReference type="Pfam" id="PF00305">
    <property type="entry name" value="Lipoxygenase"/>
    <property type="match status" value="1"/>
</dbReference>
<evidence type="ECO:0000256" key="1">
    <source>
        <dbReference type="ARBA" id="ARBA00022723"/>
    </source>
</evidence>
<protein>
    <recommendedName>
        <fullName evidence="4">Lipoxygenase domain-containing protein</fullName>
    </recommendedName>
</protein>
<dbReference type="PROSITE" id="PS51393">
    <property type="entry name" value="LIPOXYGENASE_3"/>
    <property type="match status" value="1"/>
</dbReference>
<dbReference type="PRINTS" id="PR00087">
    <property type="entry name" value="LIPOXYGENASE"/>
</dbReference>
<dbReference type="EMBL" id="JAKIKS010000079">
    <property type="protein sequence ID" value="MCL1126246.1"/>
    <property type="molecule type" value="Genomic_DNA"/>
</dbReference>
<feature type="domain" description="Lipoxygenase" evidence="4">
    <location>
        <begin position="6"/>
        <end position="650"/>
    </location>
</feature>
<dbReference type="SUPFAM" id="SSF48484">
    <property type="entry name" value="Lipoxigenase"/>
    <property type="match status" value="1"/>
</dbReference>
<comment type="caution">
    <text evidence="5">The sequence shown here is derived from an EMBL/GenBank/DDBJ whole genome shotgun (WGS) entry which is preliminary data.</text>
</comment>